<dbReference type="PROSITE" id="PS00463">
    <property type="entry name" value="ZN2_CY6_FUNGAL_1"/>
    <property type="match status" value="1"/>
</dbReference>
<dbReference type="SUPFAM" id="SSF57701">
    <property type="entry name" value="Zn2/Cys6 DNA-binding domain"/>
    <property type="match status" value="1"/>
</dbReference>
<keyword evidence="2" id="KW-0862">Zinc</keyword>
<dbReference type="PROSITE" id="PS50048">
    <property type="entry name" value="ZN2_CY6_FUNGAL_2"/>
    <property type="match status" value="1"/>
</dbReference>
<sequence length="480" mass="54243">MTSVDVTSEPADEWEFFRLCPLCRKAFVKDNSFKRHLSYCRRAQFKRKGRPKPCDGCAVAKTKCSLDEPTCQRCRSKELPCVYGAKLLEGLFPNPDLQNDVPFRDPNSLHFGHFSTAEDPSVCLTGTLDSLPELNNHPTLLQKSSWLLTSSHIPNGQESMAEKTSATSESLQSLEVLPLDGAAPAQSTEAVEEPATLTALKQSSPEAEASATILMHCIRSYPQMMLRRQTFPPFIHPHWHMERLPENLVNCMSIAQLFVTRTLENSPFLWRTIDNEVSRFKNEANEMDARVVQTAAQAVLIYLIMLAVDEAEDMSSRGARLLEVFQILSFRTRDLCGGIFLAPPECTHPSPSWEEWIFAESRRRISCFYFAVREVIQAKADIPCVPPGAHRQVALCSSKTMWEARSREEWEEERAIQNMGRLHIDLWNLGALLDAQRHPEDPMYAQLLEIWGANTDKMGVLMSVVAVIMNQQESESVQGN</sequence>
<protein>
    <recommendedName>
        <fullName evidence="6">Zn(2)-C6 fungal-type domain-containing protein</fullName>
    </recommendedName>
</protein>
<name>A0A0B7KBU2_BIOOC</name>
<dbReference type="Gene3D" id="4.10.240.10">
    <property type="entry name" value="Zn(2)-C6 fungal-type DNA-binding domain"/>
    <property type="match status" value="1"/>
</dbReference>
<gene>
    <name evidence="7" type="ORF">BN869_000008393_1</name>
</gene>
<evidence type="ECO:0000259" key="6">
    <source>
        <dbReference type="PROSITE" id="PS50048"/>
    </source>
</evidence>
<dbReference type="CDD" id="cd00067">
    <property type="entry name" value="GAL4"/>
    <property type="match status" value="1"/>
</dbReference>
<proteinExistence type="predicted"/>
<dbReference type="GO" id="GO:0000981">
    <property type="term" value="F:DNA-binding transcription factor activity, RNA polymerase II-specific"/>
    <property type="evidence" value="ECO:0007669"/>
    <property type="project" value="InterPro"/>
</dbReference>
<organism evidence="7">
    <name type="scientific">Bionectria ochroleuca</name>
    <name type="common">Gliocladium roseum</name>
    <dbReference type="NCBI Taxonomy" id="29856"/>
    <lineage>
        <taxon>Eukaryota</taxon>
        <taxon>Fungi</taxon>
        <taxon>Dikarya</taxon>
        <taxon>Ascomycota</taxon>
        <taxon>Pezizomycotina</taxon>
        <taxon>Sordariomycetes</taxon>
        <taxon>Hypocreomycetidae</taxon>
        <taxon>Hypocreales</taxon>
        <taxon>Bionectriaceae</taxon>
        <taxon>Clonostachys</taxon>
    </lineage>
</organism>
<accession>A0A0B7KBU2</accession>
<evidence type="ECO:0000256" key="5">
    <source>
        <dbReference type="ARBA" id="ARBA00023242"/>
    </source>
</evidence>
<keyword evidence="5" id="KW-0539">Nucleus</keyword>
<dbReference type="GO" id="GO:0008270">
    <property type="term" value="F:zinc ion binding"/>
    <property type="evidence" value="ECO:0007669"/>
    <property type="project" value="InterPro"/>
</dbReference>
<evidence type="ECO:0000256" key="1">
    <source>
        <dbReference type="ARBA" id="ARBA00022723"/>
    </source>
</evidence>
<dbReference type="Pfam" id="PF00172">
    <property type="entry name" value="Zn_clus"/>
    <property type="match status" value="1"/>
</dbReference>
<keyword evidence="1" id="KW-0479">Metal-binding</keyword>
<dbReference type="SMART" id="SM00066">
    <property type="entry name" value="GAL4"/>
    <property type="match status" value="1"/>
</dbReference>
<dbReference type="InterPro" id="IPR036864">
    <property type="entry name" value="Zn2-C6_fun-type_DNA-bd_sf"/>
</dbReference>
<evidence type="ECO:0000256" key="4">
    <source>
        <dbReference type="ARBA" id="ARBA00023163"/>
    </source>
</evidence>
<keyword evidence="4" id="KW-0804">Transcription</keyword>
<evidence type="ECO:0000256" key="3">
    <source>
        <dbReference type="ARBA" id="ARBA00023015"/>
    </source>
</evidence>
<dbReference type="InterPro" id="IPR001138">
    <property type="entry name" value="Zn2Cys6_DnaBD"/>
</dbReference>
<dbReference type="EMBL" id="CDPU01000028">
    <property type="protein sequence ID" value="CEO52335.1"/>
    <property type="molecule type" value="Genomic_DNA"/>
</dbReference>
<evidence type="ECO:0000313" key="7">
    <source>
        <dbReference type="EMBL" id="CEO52335.1"/>
    </source>
</evidence>
<feature type="domain" description="Zn(2)-C6 fungal-type" evidence="6">
    <location>
        <begin position="53"/>
        <end position="83"/>
    </location>
</feature>
<evidence type="ECO:0000256" key="2">
    <source>
        <dbReference type="ARBA" id="ARBA00022833"/>
    </source>
</evidence>
<reference evidence="7" key="1">
    <citation type="submission" date="2015-01" db="EMBL/GenBank/DDBJ databases">
        <authorList>
            <person name="Durling Mikael"/>
        </authorList>
    </citation>
    <scope>NUCLEOTIDE SEQUENCE</scope>
</reference>
<keyword evidence="3" id="KW-0805">Transcription regulation</keyword>
<dbReference type="AlphaFoldDB" id="A0A0B7KBU2"/>
<dbReference type="PANTHER" id="PTHR47660">
    <property type="entry name" value="TRANSCRIPTION FACTOR WITH C2H2 AND ZN(2)-CYS(6) DNA BINDING DOMAIN (EUROFUNG)-RELATED-RELATED"/>
    <property type="match status" value="1"/>
</dbReference>